<dbReference type="RefSeq" id="WP_192142121.1">
    <property type="nucleotide sequence ID" value="NZ_JACYXZ010000002.1"/>
</dbReference>
<proteinExistence type="predicted"/>
<keyword evidence="2" id="KW-1003">Cell membrane</keyword>
<evidence type="ECO:0000256" key="2">
    <source>
        <dbReference type="ARBA" id="ARBA00022475"/>
    </source>
</evidence>
<evidence type="ECO:0000313" key="9">
    <source>
        <dbReference type="EMBL" id="MBD8869435.1"/>
    </source>
</evidence>
<dbReference type="Proteomes" id="UP000616839">
    <property type="component" value="Unassembled WGS sequence"/>
</dbReference>
<dbReference type="EMBL" id="JACYXZ010000002">
    <property type="protein sequence ID" value="MBD8869435.1"/>
    <property type="molecule type" value="Genomic_DNA"/>
</dbReference>
<dbReference type="InterPro" id="IPR051791">
    <property type="entry name" value="Pra-immunoreactive"/>
</dbReference>
<protein>
    <submittedName>
        <fullName evidence="9">RDD family protein</fullName>
    </submittedName>
</protein>
<evidence type="ECO:0000256" key="4">
    <source>
        <dbReference type="ARBA" id="ARBA00022989"/>
    </source>
</evidence>
<keyword evidence="3 7" id="KW-0812">Transmembrane</keyword>
<dbReference type="PANTHER" id="PTHR36115:SF4">
    <property type="entry name" value="MEMBRANE PROTEIN"/>
    <property type="match status" value="1"/>
</dbReference>
<organism evidence="9 10">
    <name type="scientific">Nocardioides donggukensis</name>
    <dbReference type="NCBI Taxonomy" id="2774019"/>
    <lineage>
        <taxon>Bacteria</taxon>
        <taxon>Bacillati</taxon>
        <taxon>Actinomycetota</taxon>
        <taxon>Actinomycetes</taxon>
        <taxon>Propionibacteriales</taxon>
        <taxon>Nocardioidaceae</taxon>
        <taxon>Nocardioides</taxon>
    </lineage>
</organism>
<evidence type="ECO:0000313" key="10">
    <source>
        <dbReference type="Proteomes" id="UP000616839"/>
    </source>
</evidence>
<evidence type="ECO:0000256" key="1">
    <source>
        <dbReference type="ARBA" id="ARBA00004651"/>
    </source>
</evidence>
<feature type="transmembrane region" description="Helical" evidence="7">
    <location>
        <begin position="36"/>
        <end position="55"/>
    </location>
</feature>
<feature type="region of interest" description="Disordered" evidence="6">
    <location>
        <begin position="1"/>
        <end position="20"/>
    </location>
</feature>
<evidence type="ECO:0000256" key="5">
    <source>
        <dbReference type="ARBA" id="ARBA00023136"/>
    </source>
</evidence>
<evidence type="ECO:0000256" key="6">
    <source>
        <dbReference type="SAM" id="MobiDB-lite"/>
    </source>
</evidence>
<dbReference type="GO" id="GO:0005886">
    <property type="term" value="C:plasma membrane"/>
    <property type="evidence" value="ECO:0007669"/>
    <property type="project" value="UniProtKB-SubCell"/>
</dbReference>
<feature type="domain" description="RDD" evidence="8">
    <location>
        <begin position="24"/>
        <end position="171"/>
    </location>
</feature>
<sequence>MSDYPTYPVGPEQTGPASTEPGRLLERFLARLVDSLLLAVVGGLVIGLVVVGALLDESATGFYGGSSPTAAAVSSVLSTALYLGYYAVMESRQGRTFGKMLLSLRVVGPTGEHPTLEQSLRRNVWQAFGLVGIIPLIGGVIAALLQFGAVLLIAFGIRTDTVARRGWHDQFGETRVLRVR</sequence>
<evidence type="ECO:0000256" key="3">
    <source>
        <dbReference type="ARBA" id="ARBA00022692"/>
    </source>
</evidence>
<name>A0A927K5D0_9ACTN</name>
<reference evidence="9" key="1">
    <citation type="submission" date="2020-09" db="EMBL/GenBank/DDBJ databases">
        <title>Nocardioides sp. strain MJB4 16S ribosomal RNA gene Genome sequencing and assembly.</title>
        <authorList>
            <person name="Kim I."/>
        </authorList>
    </citation>
    <scope>NUCLEOTIDE SEQUENCE</scope>
    <source>
        <strain evidence="9">MJB4</strain>
    </source>
</reference>
<evidence type="ECO:0000256" key="7">
    <source>
        <dbReference type="SAM" id="Phobius"/>
    </source>
</evidence>
<feature type="transmembrane region" description="Helical" evidence="7">
    <location>
        <begin position="127"/>
        <end position="157"/>
    </location>
</feature>
<gene>
    <name evidence="9" type="ORF">IE331_07350</name>
</gene>
<keyword evidence="4 7" id="KW-1133">Transmembrane helix</keyword>
<keyword evidence="10" id="KW-1185">Reference proteome</keyword>
<dbReference type="Pfam" id="PF06271">
    <property type="entry name" value="RDD"/>
    <property type="match status" value="1"/>
</dbReference>
<accession>A0A927K5D0</accession>
<comment type="caution">
    <text evidence="9">The sequence shown here is derived from an EMBL/GenBank/DDBJ whole genome shotgun (WGS) entry which is preliminary data.</text>
</comment>
<dbReference type="AlphaFoldDB" id="A0A927K5D0"/>
<evidence type="ECO:0000259" key="8">
    <source>
        <dbReference type="Pfam" id="PF06271"/>
    </source>
</evidence>
<comment type="subcellular location">
    <subcellularLocation>
        <location evidence="1">Cell membrane</location>
        <topology evidence="1">Multi-pass membrane protein</topology>
    </subcellularLocation>
</comment>
<dbReference type="InterPro" id="IPR010432">
    <property type="entry name" value="RDD"/>
</dbReference>
<feature type="transmembrane region" description="Helical" evidence="7">
    <location>
        <begin position="67"/>
        <end position="88"/>
    </location>
</feature>
<keyword evidence="5 7" id="KW-0472">Membrane</keyword>
<dbReference type="PANTHER" id="PTHR36115">
    <property type="entry name" value="PROLINE-RICH ANTIGEN HOMOLOG-RELATED"/>
    <property type="match status" value="1"/>
</dbReference>